<keyword evidence="1 8" id="KW-0963">Cytoplasm</keyword>
<keyword evidence="2 9" id="KW-0853">WD repeat</keyword>
<dbReference type="InterPro" id="IPR048841">
    <property type="entry name" value="PAN2_N"/>
</dbReference>
<dbReference type="Pfam" id="PF13423">
    <property type="entry name" value="UCH_1"/>
    <property type="match status" value="1"/>
</dbReference>
<dbReference type="SMART" id="SM00479">
    <property type="entry name" value="EXOIII"/>
    <property type="match status" value="1"/>
</dbReference>
<dbReference type="InterPro" id="IPR013520">
    <property type="entry name" value="Ribonucl_H"/>
</dbReference>
<dbReference type="Proteomes" id="UP001498771">
    <property type="component" value="Unassembled WGS sequence"/>
</dbReference>
<dbReference type="InterPro" id="IPR028881">
    <property type="entry name" value="PAN2_UCH_dom"/>
</dbReference>
<dbReference type="GeneID" id="90037440"/>
<comment type="domain">
    <text evidence="8">The linker, or PAN3 interaction domain (PID), between the WD40 repeats and the pseudo-UCH domain mediates interaction with PAN3.</text>
</comment>
<evidence type="ECO:0000256" key="9">
    <source>
        <dbReference type="PROSITE-ProRule" id="PRU00221"/>
    </source>
</evidence>
<feature type="binding site" evidence="8">
    <location>
        <position position="1062"/>
    </location>
    <ligand>
        <name>a divalent metal cation</name>
        <dbReference type="ChEBI" id="CHEBI:60240"/>
        <note>catalytic</note>
    </ligand>
</feature>
<dbReference type="Pfam" id="PF00929">
    <property type="entry name" value="RNase_T"/>
    <property type="match status" value="1"/>
</dbReference>
<keyword evidence="12" id="KW-1185">Reference proteome</keyword>
<dbReference type="SUPFAM" id="SSF53098">
    <property type="entry name" value="Ribonuclease H-like"/>
    <property type="match status" value="1"/>
</dbReference>
<comment type="caution">
    <text evidence="11">The sequence shown here is derived from an EMBL/GenBank/DDBJ whole genome shotgun (WGS) entry which is preliminary data.</text>
</comment>
<dbReference type="HAMAP" id="MF_03182">
    <property type="entry name" value="PAN2"/>
    <property type="match status" value="1"/>
</dbReference>
<feature type="domain" description="USP" evidence="10">
    <location>
        <begin position="472"/>
        <end position="845"/>
    </location>
</feature>
<dbReference type="EC" id="3.1.13.4" evidence="8"/>
<keyword evidence="5 8" id="KW-0479">Metal-binding</keyword>
<dbReference type="InterPro" id="IPR036322">
    <property type="entry name" value="WD40_repeat_dom_sf"/>
</dbReference>
<dbReference type="PANTHER" id="PTHR15728:SF0">
    <property type="entry name" value="PAN2-PAN3 DEADENYLATION COMPLEX CATALYTIC SUBUNIT PAN2"/>
    <property type="match status" value="1"/>
</dbReference>
<keyword evidence="6 8" id="KW-0378">Hydrolase</keyword>
<dbReference type="InterPro" id="IPR030843">
    <property type="entry name" value="PAN2"/>
</dbReference>
<name>A0ABR1FFD1_9ASCO</name>
<dbReference type="InterPro" id="IPR036397">
    <property type="entry name" value="RNaseH_sf"/>
</dbReference>
<evidence type="ECO:0000313" key="12">
    <source>
        <dbReference type="Proteomes" id="UP001498771"/>
    </source>
</evidence>
<gene>
    <name evidence="8" type="primary">PAN2</name>
    <name evidence="11" type="ORF">BZA70DRAFT_274067</name>
</gene>
<dbReference type="SUPFAM" id="SSF54001">
    <property type="entry name" value="Cysteine proteinases"/>
    <property type="match status" value="1"/>
</dbReference>
<evidence type="ECO:0000259" key="10">
    <source>
        <dbReference type="PROSITE" id="PS50235"/>
    </source>
</evidence>
<comment type="function">
    <text evidence="8">Catalytic subunit of the poly(A)-nuclease (PAN) deadenylation complex, one of two cytoplasmic mRNA deadenylases involved in mRNA turnover. PAN specifically shortens poly(A) tails of RNA and the activity is stimulated by poly(A)-binding protein PAB1. PAN deadenylation is followed by rapid degradation of the shortened mRNA tails by the CCR4-NOT complex. Deadenylated mRNAs are then degraded by two alternative mechanisms, namely exosome-mediated 3'-5' exonucleolytic degradation, or deadenlyation-dependent mRNA decaping and subsequent 5'-3' exonucleolytic degradation by XRN1. May also be involved in post-transcriptional maturation of mRNA poly(A) tails.</text>
</comment>
<evidence type="ECO:0000256" key="6">
    <source>
        <dbReference type="ARBA" id="ARBA00022801"/>
    </source>
</evidence>
<comment type="caution">
    <text evidence="8">Lacks conserved residue(s) required for the propagation of feature annotation.</text>
</comment>
<dbReference type="CDD" id="cd06143">
    <property type="entry name" value="PAN2_exo"/>
    <property type="match status" value="1"/>
</dbReference>
<proteinExistence type="inferred from homology"/>
<feature type="repeat" description="WD" evidence="9">
    <location>
        <begin position="269"/>
        <end position="310"/>
    </location>
</feature>
<evidence type="ECO:0000256" key="7">
    <source>
        <dbReference type="ARBA" id="ARBA00022839"/>
    </source>
</evidence>
<dbReference type="InterPro" id="IPR050785">
    <property type="entry name" value="PAN2-PAN3_catalytic_subunit"/>
</dbReference>
<dbReference type="PROSITE" id="PS50235">
    <property type="entry name" value="USP_3"/>
    <property type="match status" value="1"/>
</dbReference>
<organism evidence="11 12">
    <name type="scientific">Myxozyma melibiosi</name>
    <dbReference type="NCBI Taxonomy" id="54550"/>
    <lineage>
        <taxon>Eukaryota</taxon>
        <taxon>Fungi</taxon>
        <taxon>Dikarya</taxon>
        <taxon>Ascomycota</taxon>
        <taxon>Saccharomycotina</taxon>
        <taxon>Lipomycetes</taxon>
        <taxon>Lipomycetales</taxon>
        <taxon>Lipomycetaceae</taxon>
        <taxon>Myxozyma</taxon>
    </lineage>
</organism>
<dbReference type="SUPFAM" id="SSF50978">
    <property type="entry name" value="WD40 repeat-like"/>
    <property type="match status" value="1"/>
</dbReference>
<evidence type="ECO:0000313" key="11">
    <source>
        <dbReference type="EMBL" id="KAK7208564.1"/>
    </source>
</evidence>
<keyword evidence="7 8" id="KW-0269">Exonuclease</keyword>
<protein>
    <recommendedName>
        <fullName evidence="8">PAN2-PAN3 deadenylation complex catalytic subunit PAN2</fullName>
        <ecNumber evidence="8">3.1.13.4</ecNumber>
    </recommendedName>
    <alternativeName>
        <fullName evidence="8">PAB1P-dependent poly(A)-specific ribonuclease</fullName>
    </alternativeName>
    <alternativeName>
        <fullName evidence="8">Poly(A)-nuclease deadenylation complex subunit 2</fullName>
        <shortName evidence="8">PAN deadenylation complex subunit 2</shortName>
    </alternativeName>
</protein>
<dbReference type="Gene3D" id="2.130.10.10">
    <property type="entry name" value="YVTN repeat-like/Quinoprotein amine dehydrogenase"/>
    <property type="match status" value="1"/>
</dbReference>
<dbReference type="InterPro" id="IPR012337">
    <property type="entry name" value="RNaseH-like_sf"/>
</dbReference>
<dbReference type="PROSITE" id="PS50082">
    <property type="entry name" value="WD_REPEATS_2"/>
    <property type="match status" value="1"/>
</dbReference>
<reference evidence="11 12" key="1">
    <citation type="submission" date="2024-03" db="EMBL/GenBank/DDBJ databases">
        <title>Genome-scale model development and genomic sequencing of the oleaginous clade Lipomyces.</title>
        <authorList>
            <consortium name="Lawrence Berkeley National Laboratory"/>
            <person name="Czajka J.J."/>
            <person name="Han Y."/>
            <person name="Kim J."/>
            <person name="Mondo S.J."/>
            <person name="Hofstad B.A."/>
            <person name="Robles A."/>
            <person name="Haridas S."/>
            <person name="Riley R."/>
            <person name="LaButti K."/>
            <person name="Pangilinan J."/>
            <person name="Andreopoulos W."/>
            <person name="Lipzen A."/>
            <person name="Yan J."/>
            <person name="Wang M."/>
            <person name="Ng V."/>
            <person name="Grigoriev I.V."/>
            <person name="Spatafora J.W."/>
            <person name="Magnuson J.K."/>
            <person name="Baker S.E."/>
            <person name="Pomraning K.R."/>
        </authorList>
    </citation>
    <scope>NUCLEOTIDE SEQUENCE [LARGE SCALE GENOMIC DNA]</scope>
    <source>
        <strain evidence="11 12">Phaff 52-87</strain>
    </source>
</reference>
<comment type="cofactor">
    <cofactor evidence="8">
        <name>a divalent metal cation</name>
        <dbReference type="ChEBI" id="CHEBI:60240"/>
    </cofactor>
    <text evidence="8">Binds 2 metal cations per subunit in the catalytic exonuclease domain.</text>
</comment>
<comment type="similarity">
    <text evidence="8">Belongs to the peptidase C19 family. PAN2 subfamily.</text>
</comment>
<dbReference type="InterPro" id="IPR028889">
    <property type="entry name" value="USP"/>
</dbReference>
<comment type="domain">
    <text evidence="8">Contains a pseudo-UCH domain. This ubiquitin C-terminal hydrolase (UCH)-like or ubiquitin specific protease (USP)-like domain is predicted to be catalytically inactive because it lacks the active site catalytic triad characteristic of thiol proteases, with residues at the equivalent structural positions that are incompatible with catalysis, and it cannot bind ubiquitin. It functions as a structural scaffold for intra- and intermolecular interactions in the complex.</text>
</comment>
<dbReference type="RefSeq" id="XP_064771597.1">
    <property type="nucleotide sequence ID" value="XM_064911928.1"/>
</dbReference>
<keyword evidence="4 8" id="KW-0540">Nuclease</keyword>
<dbReference type="Gene3D" id="3.30.420.10">
    <property type="entry name" value="Ribonuclease H-like superfamily/Ribonuclease H"/>
    <property type="match status" value="1"/>
</dbReference>
<sequence>MEGWQEIYQVTAQPFGTIAPITATVFDTSQEILWTGDENGRIASFAGTSLRKYTSFIGHRSSVSQILVNDRGVLSLGSDNLRMTQRRGLVRFNLSDDERLKDLSCMSYTSRGTSEVVVGKSKPGLLRVNVDRGSIVAELPTEDGFSVMRRGGRLICAGSTKGDVVLIDPVSLQVVRKIPAHSGGLVDLDSRDNVLLTCGHTYRGSSYLLDPLLNIYDLRTFRPQPPVPFPAGAAFVRLHPKMSTTCLVSSVSGQLQMLDFVNPAMAFLYQANIPYVSALDFSSSGDYFALAGSSGTVQVWGTPEASTFTEFGRPIEWADPPLDTGPSIKLEDEDVPLNSVGMPYYREKLLSAWPGDMIFDCGRTSSPIDPEILATMKTVDFVGYAPFPKRLRRYVTEPLPTNTTNRTNSKTPMFRSQLDKLIAQNGAAAAAAKQTAEATTDPVESFKKVDIKYSRFGVEDFDFEFYNRTRYAGLEAHIQNSYTNALLQIYKFTPLIYNFALNHVAGPCRLENCLLCELGFLLDMLTKAEGQHCRAYNFVRTLSAIPQASALGLIDEESGSNRHPLGSMLQSFNRFLLERIALENRTRESILQEPSQQPNSLTQLDSIAGIHTLISVKCGSCGSESHRRTTSYVADLVYPKSTDMSATTATAGAQVLSRSGLDRKSAGSASSASASSLMFCSILQNSLETRTQTRGWCGEKCRRYQMLTTTKRISNSLPPVLSLNAAIDSHASRQIWNQKGFLPMRIRADLTSSGLEVRALGENDPIPPVAEEGKSETYDLIGIAFEVSFGQSDNHTVSLIRIPQEDGTRQWYLFNDFLVTPFPAAEALKFDYVWKTPTVVSYQSCREPNLKYYDLWKQHMDVSLLTIEASLTSSREGLRFEFECLAKEEAPKPGMLVAIDAEFVQLQQEVTEIRSDGTRLLVRPSRLSLARVSVVRGQGPKAGVAFIDDYISTTDDIINYLTEFSGIELGDLDPSRSKKSLVPLKVAYKKLWLLLNLGCIFVGHGLINDFRTINIQVPKDQVIDTVDIYYIKSRQRKLSLRFLAWYLLQHNIQTETHDSIEDAKTALFLYQKYLEINEQGGPSAFENILNEIYNEGRATNFKPPVSTPSVANATVSAHGSSNS</sequence>
<keyword evidence="3 8" id="KW-0507">mRNA processing</keyword>
<dbReference type="Pfam" id="PF20770">
    <property type="entry name" value="PAN2_N"/>
    <property type="match status" value="1"/>
</dbReference>
<feature type="binding site" evidence="8">
    <location>
        <position position="900"/>
    </location>
    <ligand>
        <name>a divalent metal cation</name>
        <dbReference type="ChEBI" id="CHEBI:60240"/>
        <note>catalytic</note>
    </ligand>
</feature>
<evidence type="ECO:0000256" key="2">
    <source>
        <dbReference type="ARBA" id="ARBA00022574"/>
    </source>
</evidence>
<dbReference type="Gene3D" id="3.90.70.10">
    <property type="entry name" value="Cysteine proteinases"/>
    <property type="match status" value="1"/>
</dbReference>
<accession>A0ABR1FFD1</accession>
<dbReference type="InterPro" id="IPR015943">
    <property type="entry name" value="WD40/YVTN_repeat-like_dom_sf"/>
</dbReference>
<feature type="binding site" evidence="8">
    <location>
        <position position="1009"/>
    </location>
    <ligand>
        <name>a divalent metal cation</name>
        <dbReference type="ChEBI" id="CHEBI:60240"/>
        <note>catalytic</note>
    </ligand>
</feature>
<dbReference type="InterPro" id="IPR038765">
    <property type="entry name" value="Papain-like_cys_pep_sf"/>
</dbReference>
<comment type="subunit">
    <text evidence="8">Forms a heterotrimer with an asymmetric homodimer of the regulatory subunit PAN3 to form the poly(A)-nuclease (PAN) deadenylation complex.</text>
</comment>
<comment type="activity regulation">
    <text evidence="8">Positively regulated by the regulatory subunit PAN3.</text>
</comment>
<evidence type="ECO:0000256" key="1">
    <source>
        <dbReference type="ARBA" id="ARBA00022490"/>
    </source>
</evidence>
<evidence type="ECO:0000256" key="5">
    <source>
        <dbReference type="ARBA" id="ARBA00022723"/>
    </source>
</evidence>
<evidence type="ECO:0000256" key="8">
    <source>
        <dbReference type="HAMAP-Rule" id="MF_03182"/>
    </source>
</evidence>
<dbReference type="PANTHER" id="PTHR15728">
    <property type="entry name" value="DEADENYLATION COMPLEX CATALYTIC SUBUNIT PAN2"/>
    <property type="match status" value="1"/>
</dbReference>
<dbReference type="InterPro" id="IPR001680">
    <property type="entry name" value="WD40_rpt"/>
</dbReference>
<evidence type="ECO:0000256" key="4">
    <source>
        <dbReference type="ARBA" id="ARBA00022722"/>
    </source>
</evidence>
<comment type="catalytic activity">
    <reaction evidence="8">
        <text>Exonucleolytic cleavage of poly(A) to 5'-AMP.</text>
        <dbReference type="EC" id="3.1.13.4"/>
    </reaction>
</comment>
<comment type="subcellular location">
    <subcellularLocation>
        <location evidence="8">Cytoplasm</location>
    </subcellularLocation>
</comment>
<evidence type="ECO:0000256" key="3">
    <source>
        <dbReference type="ARBA" id="ARBA00022664"/>
    </source>
</evidence>
<dbReference type="EMBL" id="JBBJBU010000001">
    <property type="protein sequence ID" value="KAK7208564.1"/>
    <property type="molecule type" value="Genomic_DNA"/>
</dbReference>
<feature type="binding site" evidence="8">
    <location>
        <position position="902"/>
    </location>
    <ligand>
        <name>a divalent metal cation</name>
        <dbReference type="ChEBI" id="CHEBI:60240"/>
        <note>catalytic</note>
    </ligand>
</feature>